<dbReference type="AlphaFoldDB" id="A0A928TQZ5"/>
<evidence type="ECO:0000313" key="2">
    <source>
        <dbReference type="Proteomes" id="UP000710385"/>
    </source>
</evidence>
<evidence type="ECO:0000313" key="1">
    <source>
        <dbReference type="EMBL" id="MBE7525657.1"/>
    </source>
</evidence>
<dbReference type="EMBL" id="JABTTY010000001">
    <property type="protein sequence ID" value="MBE7525657.1"/>
    <property type="molecule type" value="Genomic_DNA"/>
</dbReference>
<gene>
    <name evidence="1" type="ORF">HS096_04710</name>
</gene>
<organism evidence="1 2">
    <name type="scientific">candidate division WWE3 bacterium</name>
    <dbReference type="NCBI Taxonomy" id="2053526"/>
    <lineage>
        <taxon>Bacteria</taxon>
        <taxon>Katanobacteria</taxon>
    </lineage>
</organism>
<accession>A0A928TQZ5</accession>
<dbReference type="Proteomes" id="UP000710385">
    <property type="component" value="Unassembled WGS sequence"/>
</dbReference>
<proteinExistence type="predicted"/>
<reference evidence="1" key="1">
    <citation type="submission" date="2020-05" db="EMBL/GenBank/DDBJ databases">
        <title>High-Quality Genomes of Partial-Nitritation/Anammox System by Hierarchical Clustering Based Hybrid Assembly.</title>
        <authorList>
            <person name="Liu L."/>
            <person name="Wang Y."/>
            <person name="Che Y."/>
            <person name="Chen Y."/>
            <person name="Xia Y."/>
            <person name="Luo R."/>
            <person name="Cheng S.H."/>
            <person name="Zheng C."/>
            <person name="Zhang T."/>
        </authorList>
    </citation>
    <scope>NUCLEOTIDE SEQUENCE</scope>
    <source>
        <strain evidence="1">H1_PAT1</strain>
    </source>
</reference>
<sequence length="129" mass="14163">MSETVRMPVCRVRGVFAKDSRKVENPLVTLGKGDRLTYNEASHELRYTSSCMRVTNPQSPDKLVFLEGPLEIACYPGNADDPDHLGTAEVQKLPAAIESIRLLIYAILLGTSAAVSETMDGQNIVWTLV</sequence>
<protein>
    <submittedName>
        <fullName evidence="1">Uncharacterized protein</fullName>
    </submittedName>
</protein>
<name>A0A928TQZ5_UNCKA</name>
<comment type="caution">
    <text evidence="1">The sequence shown here is derived from an EMBL/GenBank/DDBJ whole genome shotgun (WGS) entry which is preliminary data.</text>
</comment>